<evidence type="ECO:0000256" key="1">
    <source>
        <dbReference type="SAM" id="Phobius"/>
    </source>
</evidence>
<reference evidence="2 3" key="1">
    <citation type="submission" date="2020-10" db="EMBL/GenBank/DDBJ databases">
        <title>Wide distribution of Phycisphaera-like planctomycetes from WD2101 soil group in peatlands and genome analysis of the first cultivated representative.</title>
        <authorList>
            <person name="Dedysh S.N."/>
            <person name="Beletsky A.V."/>
            <person name="Ivanova A."/>
            <person name="Kulichevskaya I.S."/>
            <person name="Suzina N.E."/>
            <person name="Philippov D.A."/>
            <person name="Rakitin A.L."/>
            <person name="Mardanov A.V."/>
            <person name="Ravin N.V."/>
        </authorList>
    </citation>
    <scope>NUCLEOTIDE SEQUENCE [LARGE SCALE GENOMIC DNA]</scope>
    <source>
        <strain evidence="2 3">M1803</strain>
    </source>
</reference>
<dbReference type="KEGG" id="hbs:IPV69_20450"/>
<protein>
    <submittedName>
        <fullName evidence="2">Uncharacterized protein</fullName>
    </submittedName>
</protein>
<keyword evidence="1" id="KW-0472">Membrane</keyword>
<organism evidence="2 3">
    <name type="scientific">Humisphaera borealis</name>
    <dbReference type="NCBI Taxonomy" id="2807512"/>
    <lineage>
        <taxon>Bacteria</taxon>
        <taxon>Pseudomonadati</taxon>
        <taxon>Planctomycetota</taxon>
        <taxon>Phycisphaerae</taxon>
        <taxon>Tepidisphaerales</taxon>
        <taxon>Tepidisphaeraceae</taxon>
        <taxon>Humisphaera</taxon>
    </lineage>
</organism>
<proteinExistence type="predicted"/>
<keyword evidence="1" id="KW-0812">Transmembrane</keyword>
<evidence type="ECO:0000313" key="3">
    <source>
        <dbReference type="Proteomes" id="UP000593765"/>
    </source>
</evidence>
<keyword evidence="3" id="KW-1185">Reference proteome</keyword>
<feature type="transmembrane region" description="Helical" evidence="1">
    <location>
        <begin position="7"/>
        <end position="26"/>
    </location>
</feature>
<dbReference type="RefSeq" id="WP_206291581.1">
    <property type="nucleotide sequence ID" value="NZ_CP063458.1"/>
</dbReference>
<dbReference type="Proteomes" id="UP000593765">
    <property type="component" value="Chromosome"/>
</dbReference>
<accession>A0A7M2WVT2</accession>
<keyword evidence="1" id="KW-1133">Transmembrane helix</keyword>
<sequence>MTPSNRNVLVVNVAYWVVAALLHPLASLLPSESGQTPRIFSLLIPLVFIGLASGSTYMIARAMRQPKGQ</sequence>
<name>A0A7M2WVT2_9BACT</name>
<dbReference type="AlphaFoldDB" id="A0A7M2WVT2"/>
<dbReference type="EMBL" id="CP063458">
    <property type="protein sequence ID" value="QOV88590.1"/>
    <property type="molecule type" value="Genomic_DNA"/>
</dbReference>
<feature type="transmembrane region" description="Helical" evidence="1">
    <location>
        <begin position="38"/>
        <end position="60"/>
    </location>
</feature>
<evidence type="ECO:0000313" key="2">
    <source>
        <dbReference type="EMBL" id="QOV88590.1"/>
    </source>
</evidence>
<gene>
    <name evidence="2" type="ORF">IPV69_20450</name>
</gene>